<dbReference type="Pfam" id="PF13646">
    <property type="entry name" value="HEAT_2"/>
    <property type="match status" value="2"/>
</dbReference>
<keyword evidence="1" id="KW-0472">Membrane</keyword>
<dbReference type="PANTHER" id="PTHR12697">
    <property type="entry name" value="PBS LYASE HEAT-LIKE PROTEIN"/>
    <property type="match status" value="1"/>
</dbReference>
<organism evidence="2 3">
    <name type="scientific">Calderihabitans maritimus</name>
    <dbReference type="NCBI Taxonomy" id="1246530"/>
    <lineage>
        <taxon>Bacteria</taxon>
        <taxon>Bacillati</taxon>
        <taxon>Bacillota</taxon>
        <taxon>Clostridia</taxon>
        <taxon>Neomoorellales</taxon>
        <taxon>Calderihabitantaceae</taxon>
        <taxon>Calderihabitans</taxon>
    </lineage>
</organism>
<dbReference type="GO" id="GO:0016491">
    <property type="term" value="F:oxidoreductase activity"/>
    <property type="evidence" value="ECO:0007669"/>
    <property type="project" value="TreeGrafter"/>
</dbReference>
<evidence type="ECO:0000256" key="1">
    <source>
        <dbReference type="SAM" id="Phobius"/>
    </source>
</evidence>
<protein>
    <submittedName>
        <fullName evidence="2">FOG: HEAT repeat</fullName>
    </submittedName>
</protein>
<evidence type="ECO:0000313" key="3">
    <source>
        <dbReference type="Proteomes" id="UP000197032"/>
    </source>
</evidence>
<dbReference type="InterPro" id="IPR011989">
    <property type="entry name" value="ARM-like"/>
</dbReference>
<reference evidence="3" key="1">
    <citation type="journal article" date="2017" name="Appl. Environ. Microbiol.">
        <title>Genomic analysis of Calderihabitans maritimus KKC1, a thermophilic hydrogenogenic carboxydotrophic bacterium isolated from marine sediment.</title>
        <authorList>
            <person name="Omae K."/>
            <person name="Yoneda Y."/>
            <person name="Fukuyama Y."/>
            <person name="Yoshida T."/>
            <person name="Sako Y."/>
        </authorList>
    </citation>
    <scope>NUCLEOTIDE SEQUENCE [LARGE SCALE GENOMIC DNA]</scope>
    <source>
        <strain evidence="3">KKC1</strain>
    </source>
</reference>
<gene>
    <name evidence="2" type="ORF">KKC1_28330</name>
</gene>
<dbReference type="PANTHER" id="PTHR12697:SF5">
    <property type="entry name" value="DEOXYHYPUSINE HYDROXYLASE"/>
    <property type="match status" value="1"/>
</dbReference>
<keyword evidence="1" id="KW-1133">Transmembrane helix</keyword>
<name>A0A1Z5HWL0_9FIRM</name>
<dbReference type="SUPFAM" id="SSF48371">
    <property type="entry name" value="ARM repeat"/>
    <property type="match status" value="1"/>
</dbReference>
<keyword evidence="1" id="KW-0812">Transmembrane</keyword>
<dbReference type="SMART" id="SM00567">
    <property type="entry name" value="EZ_HEAT"/>
    <property type="match status" value="5"/>
</dbReference>
<accession>A0A1Z5HWL0</accession>
<dbReference type="InterPro" id="IPR016024">
    <property type="entry name" value="ARM-type_fold"/>
</dbReference>
<dbReference type="RefSeq" id="WP_088554785.1">
    <property type="nucleotide sequence ID" value="NZ_BDGJ01000168.1"/>
</dbReference>
<proteinExistence type="predicted"/>
<dbReference type="OrthoDB" id="1725476at2"/>
<dbReference type="EMBL" id="BDGJ01000168">
    <property type="protein sequence ID" value="GAW93705.1"/>
    <property type="molecule type" value="Genomic_DNA"/>
</dbReference>
<dbReference type="Proteomes" id="UP000197032">
    <property type="component" value="Unassembled WGS sequence"/>
</dbReference>
<dbReference type="InterPro" id="IPR004155">
    <property type="entry name" value="PBS_lyase_HEAT"/>
</dbReference>
<dbReference type="AlphaFoldDB" id="A0A1Z5HWL0"/>
<sequence>MGVGLWLWWGTTILLVVGLSLLLLFARSRLKRRNRGLDTVGLAEIIKRLDADKKYAVDLFKKIETPSLLLHHLQEILPKLSDRGKQALNQALEEVDLLKEIIGMLTGPDVESRIKAAEVLGWLANPTAIEPLIEALGDKDPAVSWAAAQALVRLKNPRVIEPLIATLRQPHRWPPARVAEILVSQGSAAVPLLLNALGEADSRTKELIVEILAEIKDPRAETALIGLLREDNVRVRAKAAEALGELGGVSSTNALLKVLEEPSWEIRAGAVKALGKLGGATAEAALKRAAQDTEWRVRALAEAVLASTPDPQRGKEDVSN</sequence>
<dbReference type="Gene3D" id="1.25.10.10">
    <property type="entry name" value="Leucine-rich Repeat Variant"/>
    <property type="match status" value="3"/>
</dbReference>
<comment type="caution">
    <text evidence="2">The sequence shown here is derived from an EMBL/GenBank/DDBJ whole genome shotgun (WGS) entry which is preliminary data.</text>
</comment>
<feature type="transmembrane region" description="Helical" evidence="1">
    <location>
        <begin position="6"/>
        <end position="26"/>
    </location>
</feature>
<evidence type="ECO:0000313" key="2">
    <source>
        <dbReference type="EMBL" id="GAW93705.1"/>
    </source>
</evidence>
<keyword evidence="3" id="KW-1185">Reference proteome</keyword>